<protein>
    <submittedName>
        <fullName evidence="14">Vp91</fullName>
    </submittedName>
</protein>
<comment type="subcellular location">
    <subcellularLocation>
        <location evidence="1">Virion</location>
    </subcellularLocation>
</comment>
<dbReference type="SUPFAM" id="SSF57625">
    <property type="entry name" value="Invertebrate chitin-binding proteins"/>
    <property type="match status" value="2"/>
</dbReference>
<keyword evidence="5" id="KW-0677">Repeat</keyword>
<keyword evidence="10" id="KW-0325">Glycoprotein</keyword>
<organism evidence="14">
    <name type="scientific">Malacosoma sp. alphabaculovirus</name>
    <dbReference type="NCBI Taxonomy" id="1881632"/>
    <lineage>
        <taxon>Viruses</taxon>
        <taxon>Viruses incertae sedis</taxon>
        <taxon>Naldaviricetes</taxon>
        <taxon>Lefavirales</taxon>
        <taxon>Baculoviridae</taxon>
        <taxon>Alphabaculovirus</taxon>
    </lineage>
</organism>
<evidence type="ECO:0000256" key="9">
    <source>
        <dbReference type="ARBA" id="ARBA00023157"/>
    </source>
</evidence>
<evidence type="ECO:0000256" key="3">
    <source>
        <dbReference type="ARBA" id="ARBA00022723"/>
    </source>
</evidence>
<evidence type="ECO:0000256" key="4">
    <source>
        <dbReference type="ARBA" id="ARBA00022729"/>
    </source>
</evidence>
<evidence type="ECO:0000256" key="10">
    <source>
        <dbReference type="ARBA" id="ARBA00023180"/>
    </source>
</evidence>
<feature type="compositionally biased region" description="Acidic residues" evidence="11">
    <location>
        <begin position="659"/>
        <end position="672"/>
    </location>
</feature>
<dbReference type="InterPro" id="IPR013682">
    <property type="entry name" value="BaculoV_Vp91_N"/>
</dbReference>
<proteinExistence type="predicted"/>
<feature type="compositionally biased region" description="Pro residues" evidence="11">
    <location>
        <begin position="677"/>
        <end position="687"/>
    </location>
</feature>
<feature type="domain" description="Chitin-binding type-2" evidence="12">
    <location>
        <begin position="227"/>
        <end position="285"/>
    </location>
</feature>
<gene>
    <name evidence="14" type="primary">masp1.13</name>
</gene>
<dbReference type="EMBL" id="KU659593">
    <property type="protein sequence ID" value="ANW12246.1"/>
    <property type="molecule type" value="Genomic_DNA"/>
</dbReference>
<keyword evidence="3" id="KW-0479">Metal-binding</keyword>
<evidence type="ECO:0000256" key="8">
    <source>
        <dbReference type="ARBA" id="ARBA00022844"/>
    </source>
</evidence>
<dbReference type="InterPro" id="IPR002557">
    <property type="entry name" value="Chitin-bd_dom"/>
</dbReference>
<feature type="domain" description="Zinc finger C2HC baculovirus (BV)-type profile" evidence="13">
    <location>
        <begin position="147"/>
        <end position="200"/>
    </location>
</feature>
<sequence>MSTLLLVAIFLLLIFSILYLSIYSEFNEIEFNNRLIATIEYMKRTNAEFPLPDTLAYVSEIDDNFFVLTRFDTRNLSVVDKTVHDDREEVFDFIQQKLVAVPFTLSLEPRVKAHSQDKSKYLIRGDDDWITFQCPADEHFDETMLKCVPIPPCEGKSPGMYPLTERLIDTLVLNHRVAKTNENQSGEAADAHHPTMYLRCVAGGSHVVEQCPDNHIFDAAASTCKIKNDCENRPDNYILNIFPQSLNINEYLVCENEQIVVKSCPNSKIFDRRLLRCVEGDPCAVNGAGFTFITDNIGSDQFIRCTSNRDHEIVTCIRRILVDGQYQCTGDVRCTSIENGTGELYRTHEDDLLSFNTGSLVCDNFEVVEDINCNVSNLLNQKIYNRKFTVNVMLPSMVYDGALKQCVSFDENMLVDGRIAIKNDVYSIENNNNDYNVNFSTAFVGESDKLNRLLSANRLDGLVRYARDMNAVGVSITSEPIHCFGDHLYDIFEGSKLNICDESTHILREQINFKDTNDYFVPKLVEIARDDPDYKQFCSIQMGDTGNFVELDHFVAHILTNITENDVCGDILTRIHTKYTTNRQKYTTIAFQYTPIDENKREYIEVYEKNIQKNNSTIISPAFNPFVPIETIAPAFNPFDQNHHDPIDNDYNDQTITIESDDDDNDDDDNDENIVVSPPPSTPSPLPVPELILNEKNLNYSCFYSLPTFKLSGCNVDNDHIVDALRNLRTNVYVHPECENAAGLVNVINSYAYIGGNVGCQCYYDDDRGIVINKVTNPTIFRDIMNQSNDGAKYNPWIHVRDNQFLACPPHLIQDNFTCNVESNVLYILEHLQG</sequence>
<name>A0A1B1V5G5_9ABAC</name>
<dbReference type="SMART" id="SM00494">
    <property type="entry name" value="ChtBD2"/>
    <property type="match status" value="2"/>
</dbReference>
<evidence type="ECO:0000256" key="5">
    <source>
        <dbReference type="ARBA" id="ARBA00022737"/>
    </source>
</evidence>
<dbReference type="GO" id="GO:0008061">
    <property type="term" value="F:chitin binding"/>
    <property type="evidence" value="ECO:0007669"/>
    <property type="project" value="UniProtKB-KW"/>
</dbReference>
<keyword evidence="6" id="KW-0863">Zinc-finger</keyword>
<feature type="region of interest" description="Disordered" evidence="11">
    <location>
        <begin position="638"/>
        <end position="687"/>
    </location>
</feature>
<evidence type="ECO:0000256" key="7">
    <source>
        <dbReference type="ARBA" id="ARBA00022833"/>
    </source>
</evidence>
<keyword evidence="8" id="KW-0946">Virion</keyword>
<reference evidence="14" key="1">
    <citation type="submission" date="2016-01" db="EMBL/GenBank/DDBJ databases">
        <authorList>
            <person name="Oliw E.H."/>
        </authorList>
    </citation>
    <scope>NUCLEOTIDE SEQUENCE</scope>
    <source>
        <strain evidence="14">164</strain>
    </source>
</reference>
<dbReference type="InterPro" id="IPR036508">
    <property type="entry name" value="Chitin-bd_dom_sf"/>
</dbReference>
<dbReference type="PROSITE" id="PS51807">
    <property type="entry name" value="ZF_C2HC_BV"/>
    <property type="match status" value="1"/>
</dbReference>
<dbReference type="Pfam" id="PF01607">
    <property type="entry name" value="CBM_14"/>
    <property type="match status" value="1"/>
</dbReference>
<keyword evidence="9" id="KW-1015">Disulfide bond</keyword>
<dbReference type="PROSITE" id="PS50940">
    <property type="entry name" value="CHIT_BIND_II"/>
    <property type="match status" value="1"/>
</dbReference>
<dbReference type="Pfam" id="PF08475">
    <property type="entry name" value="Baculo_VP91_N"/>
    <property type="match status" value="1"/>
</dbReference>
<evidence type="ECO:0000256" key="6">
    <source>
        <dbReference type="ARBA" id="ARBA00022771"/>
    </source>
</evidence>
<keyword evidence="2" id="KW-0147">Chitin-binding</keyword>
<evidence type="ECO:0000256" key="11">
    <source>
        <dbReference type="SAM" id="MobiDB-lite"/>
    </source>
</evidence>
<accession>A0A1B1V5G5</accession>
<evidence type="ECO:0000313" key="14">
    <source>
        <dbReference type="EMBL" id="ANW12246.1"/>
    </source>
</evidence>
<keyword evidence="4" id="KW-0732">Signal</keyword>
<dbReference type="GO" id="GO:0044423">
    <property type="term" value="C:virion component"/>
    <property type="evidence" value="ECO:0007669"/>
    <property type="project" value="UniProtKB-KW"/>
</dbReference>
<evidence type="ECO:0000259" key="12">
    <source>
        <dbReference type="PROSITE" id="PS50940"/>
    </source>
</evidence>
<evidence type="ECO:0000256" key="2">
    <source>
        <dbReference type="ARBA" id="ARBA00022669"/>
    </source>
</evidence>
<keyword evidence="7" id="KW-0862">Zinc</keyword>
<dbReference type="GO" id="GO:0005576">
    <property type="term" value="C:extracellular region"/>
    <property type="evidence" value="ECO:0007669"/>
    <property type="project" value="InterPro"/>
</dbReference>
<evidence type="ECO:0000256" key="1">
    <source>
        <dbReference type="ARBA" id="ARBA00004328"/>
    </source>
</evidence>
<dbReference type="GO" id="GO:0008270">
    <property type="term" value="F:zinc ion binding"/>
    <property type="evidence" value="ECO:0007669"/>
    <property type="project" value="UniProtKB-KW"/>
</dbReference>
<evidence type="ECO:0000259" key="13">
    <source>
        <dbReference type="PROSITE" id="PS51807"/>
    </source>
</evidence>